<dbReference type="SUPFAM" id="SSF48452">
    <property type="entry name" value="TPR-like"/>
    <property type="match status" value="1"/>
</dbReference>
<evidence type="ECO:0000313" key="2">
    <source>
        <dbReference type="EMBL" id="SDT07874.1"/>
    </source>
</evidence>
<keyword evidence="1" id="KW-0732">Signal</keyword>
<dbReference type="Gene3D" id="1.25.40.390">
    <property type="match status" value="1"/>
</dbReference>
<dbReference type="RefSeq" id="WP_157682129.1">
    <property type="nucleotide sequence ID" value="NZ_LT629740.1"/>
</dbReference>
<evidence type="ECO:0000256" key="1">
    <source>
        <dbReference type="SAM" id="SignalP"/>
    </source>
</evidence>
<evidence type="ECO:0000313" key="3">
    <source>
        <dbReference type="Proteomes" id="UP000199679"/>
    </source>
</evidence>
<name>A0A1H1XF68_MUCMA</name>
<dbReference type="InterPro" id="IPR011990">
    <property type="entry name" value="TPR-like_helical_dom_sf"/>
</dbReference>
<dbReference type="OrthoDB" id="9766256at2"/>
<protein>
    <submittedName>
        <fullName evidence="2">Starch-binding associating with outer membrane</fullName>
    </submittedName>
</protein>
<feature type="signal peptide" evidence="1">
    <location>
        <begin position="1"/>
        <end position="22"/>
    </location>
</feature>
<accession>A0A1H1XF68</accession>
<dbReference type="InterPro" id="IPR041662">
    <property type="entry name" value="SusD-like_2"/>
</dbReference>
<dbReference type="Pfam" id="PF12771">
    <property type="entry name" value="SusD-like_2"/>
    <property type="match status" value="1"/>
</dbReference>
<dbReference type="Proteomes" id="UP000199679">
    <property type="component" value="Chromosome I"/>
</dbReference>
<gene>
    <name evidence="2" type="ORF">SAMN05216490_2437</name>
</gene>
<keyword evidence="3" id="KW-1185">Reference proteome</keyword>
<dbReference type="STRING" id="652787.SAMN05216490_2437"/>
<proteinExistence type="predicted"/>
<feature type="chain" id="PRO_5009265452" evidence="1">
    <location>
        <begin position="23"/>
        <end position="522"/>
    </location>
</feature>
<dbReference type="PROSITE" id="PS51257">
    <property type="entry name" value="PROKAR_LIPOPROTEIN"/>
    <property type="match status" value="1"/>
</dbReference>
<organism evidence="2 3">
    <name type="scientific">Mucilaginibacter mallensis</name>
    <dbReference type="NCBI Taxonomy" id="652787"/>
    <lineage>
        <taxon>Bacteria</taxon>
        <taxon>Pseudomonadati</taxon>
        <taxon>Bacteroidota</taxon>
        <taxon>Sphingobacteriia</taxon>
        <taxon>Sphingobacteriales</taxon>
        <taxon>Sphingobacteriaceae</taxon>
        <taxon>Mucilaginibacter</taxon>
    </lineage>
</organism>
<dbReference type="AlphaFoldDB" id="A0A1H1XF68"/>
<reference evidence="2 3" key="1">
    <citation type="submission" date="2016-10" db="EMBL/GenBank/DDBJ databases">
        <authorList>
            <person name="de Groot N.N."/>
        </authorList>
    </citation>
    <scope>NUCLEOTIDE SEQUENCE [LARGE SCALE GENOMIC DNA]</scope>
    <source>
        <strain evidence="2 3">MP1X4</strain>
    </source>
</reference>
<sequence length="522" mass="57426">MKFNTIYLIAVAFMIIVTASCKKDLANANVNPDQITSAKYDPNLLLTTAQLAYPGATNVGGSAWATKWGAVGCFIQHVASTSSAFYYGDKYINNIGAMGEMFQDSYTSDVQPVIELYQLTANKPQYRNLHQMARIMKALIFEQITDLYGDIPYFQAGLGYYDRIYTPVYDSQQTIYNDLLKEVSQATDSLTEDGDKPTGDIFYSLSSDQIGEWKKFGNSLLLRMAMRLTKIDIATAQTYATKAITGTTMQSNNDNAIVEHIESGNALTSNQDAVQIFGNDSLDLRLSDTLVNNMKKYNDPRLAVVAWLYDGVTADSTSANQIGLPPGYIIGGNNPKVDITKRSDYPANGLAGYSRLSDNILNIGAPSLVVTYAETEFLRAEAAVRWPGITGDLTAAAHYKNGVTAAINQLSTYGTFPSITDGAIAAYYANVKYNAADALEQINTQYWLCTLMDEYECYANFRRSGYPALTPTNYPGNVTSGTIPRRLTYPPSQKTSNLANYNTAVARLTGGDKMTSRVWWDK</sequence>
<dbReference type="EMBL" id="LT629740">
    <property type="protein sequence ID" value="SDT07874.1"/>
    <property type="molecule type" value="Genomic_DNA"/>
</dbReference>